<dbReference type="AlphaFoldDB" id="A0A5C6YMG4"/>
<dbReference type="InterPro" id="IPR050595">
    <property type="entry name" value="Bact_response_regulator"/>
</dbReference>
<proteinExistence type="predicted"/>
<comment type="caution">
    <text evidence="5">The sequence shown here is derived from an EMBL/GenBank/DDBJ whole genome shotgun (WGS) entry which is preliminary data.</text>
</comment>
<evidence type="ECO:0000313" key="5">
    <source>
        <dbReference type="EMBL" id="TXD68438.1"/>
    </source>
</evidence>
<dbReference type="RefSeq" id="WP_111816003.1">
    <property type="nucleotide sequence ID" value="NZ_CBCRZQ010000005.1"/>
</dbReference>
<dbReference type="Gene3D" id="2.40.50.1020">
    <property type="entry name" value="LytTr DNA-binding domain"/>
    <property type="match status" value="1"/>
</dbReference>
<dbReference type="GO" id="GO:0000160">
    <property type="term" value="P:phosphorelay signal transduction system"/>
    <property type="evidence" value="ECO:0007669"/>
    <property type="project" value="InterPro"/>
</dbReference>
<evidence type="ECO:0000259" key="4">
    <source>
        <dbReference type="PROSITE" id="PS50930"/>
    </source>
</evidence>
<dbReference type="OrthoDB" id="1374288at2"/>
<gene>
    <name evidence="5" type="ORF">ESV24_12220</name>
</gene>
<accession>A0A5C6YMG4</accession>
<feature type="domain" description="HTH LytTR-type" evidence="4">
    <location>
        <begin position="146"/>
        <end position="200"/>
    </location>
</feature>
<dbReference type="InterPro" id="IPR001789">
    <property type="entry name" value="Sig_transdc_resp-reg_receiver"/>
</dbReference>
<dbReference type="SMART" id="SM00448">
    <property type="entry name" value="REC"/>
    <property type="match status" value="1"/>
</dbReference>
<name>A0A5C6YMG4_9FLAO</name>
<dbReference type="Pfam" id="PF04397">
    <property type="entry name" value="LytTR"/>
    <property type="match status" value="1"/>
</dbReference>
<keyword evidence="1 2" id="KW-0597">Phosphoprotein</keyword>
<dbReference type="Gene3D" id="3.40.50.2300">
    <property type="match status" value="1"/>
</dbReference>
<sequence>MEKKTILLVEDDFLNRRVTKKALTENGYNVAEAKNSEETFKILESQLVHLLILDINLGKLEQDGINLGQQIQNTFKIPFIYLTAYETAEIINRAATTSPYSYLTKPFKNADLVAAIQIALQQSSKKSKPEPTILLKDNEYHVEVFINEIDYIESEGNYLLVYTGKKVYKCRSTIKQVLETLPEATFIQTHRAFVVNKTKIDKFNIKNVVVKGNLIPVSKRYSDLSGLFKNF</sequence>
<dbReference type="PROSITE" id="PS50930">
    <property type="entry name" value="HTH_LYTTR"/>
    <property type="match status" value="1"/>
</dbReference>
<feature type="modified residue" description="4-aspartylphosphate" evidence="2">
    <location>
        <position position="54"/>
    </location>
</feature>
<evidence type="ECO:0000313" key="6">
    <source>
        <dbReference type="Proteomes" id="UP000321945"/>
    </source>
</evidence>
<dbReference type="GO" id="GO:0003677">
    <property type="term" value="F:DNA binding"/>
    <property type="evidence" value="ECO:0007669"/>
    <property type="project" value="InterPro"/>
</dbReference>
<evidence type="ECO:0000256" key="2">
    <source>
        <dbReference type="PROSITE-ProRule" id="PRU00169"/>
    </source>
</evidence>
<dbReference type="PANTHER" id="PTHR44591:SF3">
    <property type="entry name" value="RESPONSE REGULATORY DOMAIN-CONTAINING PROTEIN"/>
    <property type="match status" value="1"/>
</dbReference>
<evidence type="ECO:0000256" key="1">
    <source>
        <dbReference type="ARBA" id="ARBA00022553"/>
    </source>
</evidence>
<reference evidence="5 6" key="1">
    <citation type="submission" date="2019-08" db="EMBL/GenBank/DDBJ databases">
        <title>Genome of Aequorivita lipolytica Y10-2 (type strain).</title>
        <authorList>
            <person name="Bowman J.P."/>
        </authorList>
    </citation>
    <scope>NUCLEOTIDE SEQUENCE [LARGE SCALE GENOMIC DNA]</scope>
    <source>
        <strain evidence="5 6">Y10-2</strain>
    </source>
</reference>
<organism evidence="5 6">
    <name type="scientific">Aequorivita lipolytica</name>
    <dbReference type="NCBI Taxonomy" id="153267"/>
    <lineage>
        <taxon>Bacteria</taxon>
        <taxon>Pseudomonadati</taxon>
        <taxon>Bacteroidota</taxon>
        <taxon>Flavobacteriia</taxon>
        <taxon>Flavobacteriales</taxon>
        <taxon>Flavobacteriaceae</taxon>
        <taxon>Aequorivita</taxon>
    </lineage>
</organism>
<dbReference type="EMBL" id="VORU01000011">
    <property type="protein sequence ID" value="TXD68438.1"/>
    <property type="molecule type" value="Genomic_DNA"/>
</dbReference>
<feature type="domain" description="Response regulatory" evidence="3">
    <location>
        <begin position="5"/>
        <end position="120"/>
    </location>
</feature>
<evidence type="ECO:0000259" key="3">
    <source>
        <dbReference type="PROSITE" id="PS50110"/>
    </source>
</evidence>
<dbReference type="PANTHER" id="PTHR44591">
    <property type="entry name" value="STRESS RESPONSE REGULATOR PROTEIN 1"/>
    <property type="match status" value="1"/>
</dbReference>
<dbReference type="SMART" id="SM00850">
    <property type="entry name" value="LytTR"/>
    <property type="match status" value="1"/>
</dbReference>
<protein>
    <submittedName>
        <fullName evidence="5">Response regulator transcription factor</fullName>
    </submittedName>
</protein>
<dbReference type="SUPFAM" id="SSF52172">
    <property type="entry name" value="CheY-like"/>
    <property type="match status" value="1"/>
</dbReference>
<keyword evidence="6" id="KW-1185">Reference proteome</keyword>
<dbReference type="Proteomes" id="UP000321945">
    <property type="component" value="Unassembled WGS sequence"/>
</dbReference>
<dbReference type="Pfam" id="PF00072">
    <property type="entry name" value="Response_reg"/>
    <property type="match status" value="1"/>
</dbReference>
<dbReference type="InterPro" id="IPR007492">
    <property type="entry name" value="LytTR_DNA-bd_dom"/>
</dbReference>
<dbReference type="PROSITE" id="PS50110">
    <property type="entry name" value="RESPONSE_REGULATORY"/>
    <property type="match status" value="1"/>
</dbReference>
<dbReference type="InterPro" id="IPR011006">
    <property type="entry name" value="CheY-like_superfamily"/>
</dbReference>